<accession>A0A8H3DZ46</accession>
<evidence type="ECO:0000256" key="1">
    <source>
        <dbReference type="SAM" id="MobiDB-lite"/>
    </source>
</evidence>
<dbReference type="InterPro" id="IPR036393">
    <property type="entry name" value="AceGlu_kinase-like_sf"/>
</dbReference>
<dbReference type="Proteomes" id="UP000663827">
    <property type="component" value="Unassembled WGS sequence"/>
</dbReference>
<evidence type="ECO:0000313" key="2">
    <source>
        <dbReference type="EMBL" id="CAE7157264.1"/>
    </source>
</evidence>
<name>A0A8H3DZ46_9AGAM</name>
<feature type="compositionally biased region" description="Low complexity" evidence="1">
    <location>
        <begin position="30"/>
        <end position="42"/>
    </location>
</feature>
<dbReference type="EMBL" id="CAJNJQ010001987">
    <property type="protein sequence ID" value="CAE7157264.1"/>
    <property type="molecule type" value="Genomic_DNA"/>
</dbReference>
<comment type="caution">
    <text evidence="2">The sequence shown here is derived from an EMBL/GenBank/DDBJ whole genome shotgun (WGS) entry which is preliminary data.</text>
</comment>
<proteinExistence type="predicted"/>
<protein>
    <submittedName>
        <fullName evidence="2">Uncharacterized protein</fullName>
    </submittedName>
</protein>
<evidence type="ECO:0000313" key="3">
    <source>
        <dbReference type="Proteomes" id="UP000663827"/>
    </source>
</evidence>
<gene>
    <name evidence="2" type="ORF">RDB_LOCUS95220</name>
</gene>
<feature type="compositionally biased region" description="Polar residues" evidence="1">
    <location>
        <begin position="1"/>
        <end position="13"/>
    </location>
</feature>
<dbReference type="Gene3D" id="3.40.1160.10">
    <property type="entry name" value="Acetylglutamate kinase-like"/>
    <property type="match status" value="1"/>
</dbReference>
<feature type="region of interest" description="Disordered" evidence="1">
    <location>
        <begin position="1"/>
        <end position="42"/>
    </location>
</feature>
<sequence length="174" mass="18760">MESNSQSPSTNASVFAPHPGPDWTNQPRKPGGSPPASTSAAPLPFPRTMNLVYNEHLIEGIPVRSRDSLIAVGKRLACKLVATVLQAWGIYPESASLENIVPAFESELEGGTQLDQTFYDAVAKAVGERLAQCERRVQVAYPAQCRLAPRPDRTSTDLLATLAALGTQAHELRI</sequence>
<dbReference type="AlphaFoldDB" id="A0A8H3DZ46"/>
<organism evidence="2 3">
    <name type="scientific">Rhizoctonia solani</name>
    <dbReference type="NCBI Taxonomy" id="456999"/>
    <lineage>
        <taxon>Eukaryota</taxon>
        <taxon>Fungi</taxon>
        <taxon>Dikarya</taxon>
        <taxon>Basidiomycota</taxon>
        <taxon>Agaricomycotina</taxon>
        <taxon>Agaricomycetes</taxon>
        <taxon>Cantharellales</taxon>
        <taxon>Ceratobasidiaceae</taxon>
        <taxon>Rhizoctonia</taxon>
    </lineage>
</organism>
<reference evidence="2" key="1">
    <citation type="submission" date="2021-01" db="EMBL/GenBank/DDBJ databases">
        <authorList>
            <person name="Kaushik A."/>
        </authorList>
    </citation>
    <scope>NUCLEOTIDE SEQUENCE</scope>
    <source>
        <strain evidence="2">AG5</strain>
    </source>
</reference>